<dbReference type="STRING" id="59895.A0A103Y0M6"/>
<dbReference type="GO" id="GO:0008270">
    <property type="term" value="F:zinc ion binding"/>
    <property type="evidence" value="ECO:0007669"/>
    <property type="project" value="InterPro"/>
</dbReference>
<dbReference type="PANTHER" id="PTHR45660">
    <property type="entry name" value="HISTONE-LYSINE N-METHYLTRANSFERASE SETMAR"/>
    <property type="match status" value="1"/>
</dbReference>
<dbReference type="GO" id="GO:0003690">
    <property type="term" value="F:double-stranded DNA binding"/>
    <property type="evidence" value="ECO:0007669"/>
    <property type="project" value="TreeGrafter"/>
</dbReference>
<dbReference type="AlphaFoldDB" id="A0A103Y0M6"/>
<evidence type="ECO:0000259" key="8">
    <source>
        <dbReference type="PROSITE" id="PS50867"/>
    </source>
</evidence>
<dbReference type="Gene3D" id="2.30.280.10">
    <property type="entry name" value="SRA-YDG"/>
    <property type="match status" value="1"/>
</dbReference>
<dbReference type="Pfam" id="PF02182">
    <property type="entry name" value="SAD_SRA"/>
    <property type="match status" value="1"/>
</dbReference>
<dbReference type="InterPro" id="IPR001214">
    <property type="entry name" value="SET_dom"/>
</dbReference>
<feature type="compositionally biased region" description="Polar residues" evidence="6">
    <location>
        <begin position="63"/>
        <end position="82"/>
    </location>
</feature>
<keyword evidence="11" id="KW-1185">Reference proteome</keyword>
<name>A0A103Y0M6_CYNCS</name>
<dbReference type="SMART" id="SM00317">
    <property type="entry name" value="SET"/>
    <property type="match status" value="1"/>
</dbReference>
<proteinExistence type="predicted"/>
<dbReference type="PROSITE" id="PS50890">
    <property type="entry name" value="PUA"/>
    <property type="match status" value="1"/>
</dbReference>
<dbReference type="PROSITE" id="PS51015">
    <property type="entry name" value="YDG"/>
    <property type="match status" value="1"/>
</dbReference>
<evidence type="ECO:0000256" key="1">
    <source>
        <dbReference type="ARBA" id="ARBA00004286"/>
    </source>
</evidence>
<dbReference type="GO" id="GO:0032259">
    <property type="term" value="P:methylation"/>
    <property type="evidence" value="ECO:0007669"/>
    <property type="project" value="UniProtKB-KW"/>
</dbReference>
<comment type="subcellular location">
    <subcellularLocation>
        <location evidence="1">Chromosome</location>
    </subcellularLocation>
    <subcellularLocation>
        <location evidence="5">Nucleus</location>
    </subcellularLocation>
</comment>
<evidence type="ECO:0000256" key="6">
    <source>
        <dbReference type="SAM" id="MobiDB-lite"/>
    </source>
</evidence>
<keyword evidence="3" id="KW-0156">Chromatin regulator</keyword>
<comment type="caution">
    <text evidence="10">The sequence shown here is derived from an EMBL/GenBank/DDBJ whole genome shotgun (WGS) entry which is preliminary data.</text>
</comment>
<dbReference type="InterPro" id="IPR015947">
    <property type="entry name" value="PUA-like_sf"/>
</dbReference>
<gene>
    <name evidence="10" type="ORF">Ccrd_021366</name>
</gene>
<evidence type="ECO:0000259" key="9">
    <source>
        <dbReference type="PROSITE" id="PS51015"/>
    </source>
</evidence>
<organism evidence="10 11">
    <name type="scientific">Cynara cardunculus var. scolymus</name>
    <name type="common">Globe artichoke</name>
    <name type="synonym">Cynara scolymus</name>
    <dbReference type="NCBI Taxonomy" id="59895"/>
    <lineage>
        <taxon>Eukaryota</taxon>
        <taxon>Viridiplantae</taxon>
        <taxon>Streptophyta</taxon>
        <taxon>Embryophyta</taxon>
        <taxon>Tracheophyta</taxon>
        <taxon>Spermatophyta</taxon>
        <taxon>Magnoliopsida</taxon>
        <taxon>eudicotyledons</taxon>
        <taxon>Gunneridae</taxon>
        <taxon>Pentapetalae</taxon>
        <taxon>asterids</taxon>
        <taxon>campanulids</taxon>
        <taxon>Asterales</taxon>
        <taxon>Asteraceae</taxon>
        <taxon>Carduoideae</taxon>
        <taxon>Cardueae</taxon>
        <taxon>Carduinae</taxon>
        <taxon>Cynara</taxon>
    </lineage>
</organism>
<sequence>MGSAIDLFLYPDHSTATITTVSGSAGGGIGGPSTATTLKTPKVEPKLEPLDEPLGVSPEPDNSRNPNPHFSPSAPLTDSNFTVAPPGFVENNVHSGFNAELASNIEENDELQVIYPDALAIVPVPEEDQLSTVECSSRRKSQQRSAELVRVMNLQIEDERYFRDLVRKTRMLYDSLWVYTMVEDEKRRSYTNGRMPRTRGDLKAATMMKDSGLWLNREKRIVGAIPGIHVGDVFFFRMELCVLGIHGQAQAGIDFLSSSHSSNGEPIATSVIVSGGYEDDEDGGDVIVYTGHGGQDKHGKQVVHQKLDGGNLGMERSKHHGIEVRVVRGFKYKGSASEKVYVYDGLYKIVDAWFEVGKSGFGVYKFKLVRMEGQPELGSAILKFAENIRTSPLEARPSGYVSLDISSNKENVPVFLFNDIDSNYEPLSYEYLVKTIFPPFVYHLGGIDGGCDCVSGCSSDCVCAKKNGGEFAYDMNGLLLRGKPLIFECGPHCSCPPRCCNRISQKGLRNRFEVFRSMETGWGVRSLDLIQAGSFICEYTGVVLTREQAQVFTMNGDSLVYPNRFGERWAEWGDLSQVFPHYVRPSYPSVPPLNFAMDVSRMRNVACYMSHSSCPNVFVQLVLFDHSNVAFPHLMLFAMEDIPPMRELSLDYGAADEWTEKLAIYPATHSIPRCVIKTIIGAILQLSFLRASHLIFLVVDKGF</sequence>
<dbReference type="PANTHER" id="PTHR45660:SF57">
    <property type="entry name" value="HISTONE-LYSINE N-METHYLTRANSFERASE CHROMATIN REMODELING SET FAMILY"/>
    <property type="match status" value="1"/>
</dbReference>
<evidence type="ECO:0000313" key="10">
    <source>
        <dbReference type="EMBL" id="KVI00353.1"/>
    </source>
</evidence>
<protein>
    <submittedName>
        <fullName evidence="10">Histone H3-K9 methyltransferase, plant</fullName>
    </submittedName>
</protein>
<dbReference type="InterPro" id="IPR051357">
    <property type="entry name" value="H3K9_HMTase_SUVAR3-9"/>
</dbReference>
<keyword evidence="10" id="KW-0808">Transferase</keyword>
<dbReference type="PROSITE" id="PS50280">
    <property type="entry name" value="SET"/>
    <property type="match status" value="1"/>
</dbReference>
<keyword evidence="4 5" id="KW-0539">Nucleus</keyword>
<dbReference type="InterPro" id="IPR003105">
    <property type="entry name" value="SRA_YDG"/>
</dbReference>
<evidence type="ECO:0000313" key="11">
    <source>
        <dbReference type="Proteomes" id="UP000243975"/>
    </source>
</evidence>
<dbReference type="GO" id="GO:0005634">
    <property type="term" value="C:nucleus"/>
    <property type="evidence" value="ECO:0007669"/>
    <property type="project" value="UniProtKB-SubCell"/>
</dbReference>
<accession>A0A103Y0M6</accession>
<dbReference type="PROSITE" id="PS51575">
    <property type="entry name" value="SAM_MT43_SUVAR39_2"/>
    <property type="match status" value="1"/>
</dbReference>
<dbReference type="SMART" id="SM00466">
    <property type="entry name" value="SRA"/>
    <property type="match status" value="1"/>
</dbReference>
<evidence type="ECO:0000256" key="3">
    <source>
        <dbReference type="ARBA" id="ARBA00022853"/>
    </source>
</evidence>
<dbReference type="EMBL" id="LEKV01003390">
    <property type="protein sequence ID" value="KVI00353.1"/>
    <property type="molecule type" value="Genomic_DNA"/>
</dbReference>
<dbReference type="Gene3D" id="2.170.270.10">
    <property type="entry name" value="SET domain"/>
    <property type="match status" value="1"/>
</dbReference>
<reference evidence="10 11" key="1">
    <citation type="journal article" date="2016" name="Sci. Rep.">
        <title>The genome sequence of the outbreeding globe artichoke constructed de novo incorporating a phase-aware low-pass sequencing strategy of F1 progeny.</title>
        <authorList>
            <person name="Scaglione D."/>
            <person name="Reyes-Chin-Wo S."/>
            <person name="Acquadro A."/>
            <person name="Froenicke L."/>
            <person name="Portis E."/>
            <person name="Beitel C."/>
            <person name="Tirone M."/>
            <person name="Mauro R."/>
            <person name="Lo Monaco A."/>
            <person name="Mauromicale G."/>
            <person name="Faccioli P."/>
            <person name="Cattivelli L."/>
            <person name="Rieseberg L."/>
            <person name="Michelmore R."/>
            <person name="Lanteri S."/>
        </authorList>
    </citation>
    <scope>NUCLEOTIDE SEQUENCE [LARGE SCALE GENOMIC DNA]</scope>
    <source>
        <strain evidence="10">2C</strain>
    </source>
</reference>
<dbReference type="OMA" id="CGPHCSC"/>
<dbReference type="Proteomes" id="UP000243975">
    <property type="component" value="Unassembled WGS sequence"/>
</dbReference>
<dbReference type="InterPro" id="IPR046341">
    <property type="entry name" value="SET_dom_sf"/>
</dbReference>
<evidence type="ECO:0000256" key="4">
    <source>
        <dbReference type="ARBA" id="ARBA00023242"/>
    </source>
</evidence>
<keyword evidence="2" id="KW-0158">Chromosome</keyword>
<dbReference type="Pfam" id="PF05033">
    <property type="entry name" value="Pre-SET"/>
    <property type="match status" value="1"/>
</dbReference>
<dbReference type="Gramene" id="KVI00353">
    <property type="protein sequence ID" value="KVI00353"/>
    <property type="gene ID" value="Ccrd_021366"/>
</dbReference>
<evidence type="ECO:0000259" key="7">
    <source>
        <dbReference type="PROSITE" id="PS50280"/>
    </source>
</evidence>
<dbReference type="FunFam" id="2.30.280.10:FF:000003">
    <property type="entry name" value="Histone-lysine N-methyltransferase, H3 lysine-9 specific SUVH5"/>
    <property type="match status" value="1"/>
</dbReference>
<feature type="domain" description="SET" evidence="7">
    <location>
        <begin position="510"/>
        <end position="653"/>
    </location>
</feature>
<dbReference type="InterPro" id="IPR025794">
    <property type="entry name" value="H3-K9-MeTrfase_plant"/>
</dbReference>
<dbReference type="Pfam" id="PF00856">
    <property type="entry name" value="SET"/>
    <property type="match status" value="1"/>
</dbReference>
<keyword evidence="10" id="KW-0489">Methyltransferase</keyword>
<dbReference type="GO" id="GO:0005694">
    <property type="term" value="C:chromosome"/>
    <property type="evidence" value="ECO:0007669"/>
    <property type="project" value="UniProtKB-SubCell"/>
</dbReference>
<feature type="domain" description="YDG" evidence="9">
    <location>
        <begin position="223"/>
        <end position="370"/>
    </location>
</feature>
<feature type="region of interest" description="Disordered" evidence="6">
    <location>
        <begin position="20"/>
        <end position="85"/>
    </location>
</feature>
<dbReference type="SMART" id="SM00468">
    <property type="entry name" value="PreSET"/>
    <property type="match status" value="1"/>
</dbReference>
<dbReference type="GO" id="GO:0042054">
    <property type="term" value="F:histone methyltransferase activity"/>
    <property type="evidence" value="ECO:0007669"/>
    <property type="project" value="InterPro"/>
</dbReference>
<dbReference type="SUPFAM" id="SSF82199">
    <property type="entry name" value="SET domain"/>
    <property type="match status" value="1"/>
</dbReference>
<evidence type="ECO:0000256" key="2">
    <source>
        <dbReference type="ARBA" id="ARBA00022454"/>
    </source>
</evidence>
<dbReference type="SUPFAM" id="SSF88697">
    <property type="entry name" value="PUA domain-like"/>
    <property type="match status" value="1"/>
</dbReference>
<dbReference type="InterPro" id="IPR036987">
    <property type="entry name" value="SRA-YDG_sf"/>
</dbReference>
<evidence type="ECO:0000256" key="5">
    <source>
        <dbReference type="PROSITE-ProRule" id="PRU00358"/>
    </source>
</evidence>
<dbReference type="InterPro" id="IPR007728">
    <property type="entry name" value="Pre-SET_dom"/>
</dbReference>
<dbReference type="PROSITE" id="PS50867">
    <property type="entry name" value="PRE_SET"/>
    <property type="match status" value="1"/>
</dbReference>
<feature type="domain" description="Pre-SET" evidence="8">
    <location>
        <begin position="449"/>
        <end position="507"/>
    </location>
</feature>